<protein>
    <recommendedName>
        <fullName evidence="2">Tyrosine-protein phosphatase domain-containing protein</fullName>
    </recommendedName>
</protein>
<dbReference type="EMBL" id="JBANMG010000001">
    <property type="protein sequence ID" value="KAK6957919.1"/>
    <property type="molecule type" value="Genomic_DNA"/>
</dbReference>
<dbReference type="GO" id="GO:0070372">
    <property type="term" value="P:regulation of ERK1 and ERK2 cascade"/>
    <property type="evidence" value="ECO:0007669"/>
    <property type="project" value="TreeGrafter"/>
</dbReference>
<dbReference type="GO" id="GO:0005654">
    <property type="term" value="C:nucleoplasm"/>
    <property type="evidence" value="ECO:0007669"/>
    <property type="project" value="TreeGrafter"/>
</dbReference>
<proteinExistence type="inferred from homology"/>
<dbReference type="GO" id="GO:0005737">
    <property type="term" value="C:cytoplasm"/>
    <property type="evidence" value="ECO:0007669"/>
    <property type="project" value="TreeGrafter"/>
</dbReference>
<dbReference type="AlphaFoldDB" id="A0AAX6MZ75"/>
<feature type="domain" description="Tyrosine-protein phosphatase" evidence="2">
    <location>
        <begin position="86"/>
        <end position="259"/>
    </location>
</feature>
<dbReference type="Proteomes" id="UP001369815">
    <property type="component" value="Unassembled WGS sequence"/>
</dbReference>
<dbReference type="CDD" id="cd14498">
    <property type="entry name" value="DSP"/>
    <property type="match status" value="1"/>
</dbReference>
<evidence type="ECO:0000313" key="4">
    <source>
        <dbReference type="Proteomes" id="UP001369815"/>
    </source>
</evidence>
<dbReference type="GO" id="GO:0062026">
    <property type="term" value="P:negative regulation of SCF-dependent proteasomal ubiquitin-dependent catabolic process"/>
    <property type="evidence" value="ECO:0007669"/>
    <property type="project" value="TreeGrafter"/>
</dbReference>
<sequence>MEPATSPRHGAVPAAPYSMRPPSPPSIVIPAPVLHHANEHIKVVPSYERVDPASLSADDLKIITQNYKEQLAQDSALNWAYENRRVAQPILDFLFLGPSSIARDREWLRKAGITMLLATRDSQMAVMQLMAPKRVAQELGIQLEYVDVSGYNELIRAFPSAVRKINDHMLNVFHRQRISNTQMQVEDGQMVIPNDNFQRGKVLVFCETGNDRSAGVVVAYLMSVFGLNMVEACQFVHFKRFCVSLNDDLRFVLRSYEDLLTAQRTVHQHELDSSLTYTNGHSSVLKQKRGIEATRDEDDEMGGAEESIDDARFLDRQRFVPFVDMADDEMAGALN</sequence>
<dbReference type="InterPro" id="IPR000340">
    <property type="entry name" value="Dual-sp_phosphatase_cat-dom"/>
</dbReference>
<dbReference type="InterPro" id="IPR052449">
    <property type="entry name" value="STYX-Interacting_Phosphatase"/>
</dbReference>
<dbReference type="GO" id="GO:0140096">
    <property type="term" value="F:catalytic activity, acting on a protein"/>
    <property type="evidence" value="ECO:0007669"/>
    <property type="project" value="UniProtKB-ARBA"/>
</dbReference>
<evidence type="ECO:0000256" key="1">
    <source>
        <dbReference type="ARBA" id="ARBA00009649"/>
    </source>
</evidence>
<dbReference type="Pfam" id="PF00782">
    <property type="entry name" value="DSPc"/>
    <property type="match status" value="1"/>
</dbReference>
<evidence type="ECO:0000259" key="2">
    <source>
        <dbReference type="SMART" id="SM00195"/>
    </source>
</evidence>
<accession>A0AAX6MZ75</accession>
<gene>
    <name evidence="3" type="ORF">Daesc_000709</name>
</gene>
<dbReference type="PANTHER" id="PTHR46588:SF1">
    <property type="entry name" value="SERINE_THREONINE_TYROSINE-INTERACTING PROTEIN"/>
    <property type="match status" value="1"/>
</dbReference>
<dbReference type="Gene3D" id="3.90.190.10">
    <property type="entry name" value="Protein tyrosine phosphatase superfamily"/>
    <property type="match status" value="1"/>
</dbReference>
<organism evidence="3 4">
    <name type="scientific">Daldinia eschscholtzii</name>
    <dbReference type="NCBI Taxonomy" id="292717"/>
    <lineage>
        <taxon>Eukaryota</taxon>
        <taxon>Fungi</taxon>
        <taxon>Dikarya</taxon>
        <taxon>Ascomycota</taxon>
        <taxon>Pezizomycotina</taxon>
        <taxon>Sordariomycetes</taxon>
        <taxon>Xylariomycetidae</taxon>
        <taxon>Xylariales</taxon>
        <taxon>Hypoxylaceae</taxon>
        <taxon>Daldinia</taxon>
    </lineage>
</organism>
<evidence type="ECO:0000313" key="3">
    <source>
        <dbReference type="EMBL" id="KAK6957919.1"/>
    </source>
</evidence>
<dbReference type="SMART" id="SM00195">
    <property type="entry name" value="DSPc"/>
    <property type="match status" value="1"/>
</dbReference>
<dbReference type="InterPro" id="IPR020422">
    <property type="entry name" value="TYR_PHOSPHATASE_DUAL_dom"/>
</dbReference>
<keyword evidence="4" id="KW-1185">Reference proteome</keyword>
<dbReference type="GO" id="GO:1990444">
    <property type="term" value="F:F-box domain binding"/>
    <property type="evidence" value="ECO:0007669"/>
    <property type="project" value="TreeGrafter"/>
</dbReference>
<dbReference type="InterPro" id="IPR029021">
    <property type="entry name" value="Prot-tyrosine_phosphatase-like"/>
</dbReference>
<dbReference type="SUPFAM" id="SSF52799">
    <property type="entry name" value="(Phosphotyrosine protein) phosphatases II"/>
    <property type="match status" value="1"/>
</dbReference>
<name>A0AAX6MZ75_9PEZI</name>
<comment type="similarity">
    <text evidence="1">Belongs to the protein-tyrosine phosphatase family. Non-receptor class subfamily.</text>
</comment>
<comment type="caution">
    <text evidence="3">The sequence shown here is derived from an EMBL/GenBank/DDBJ whole genome shotgun (WGS) entry which is preliminary data.</text>
</comment>
<dbReference type="PANTHER" id="PTHR46588">
    <property type="entry name" value="SERINE/THREONINE/TYROSINE-INTERACTING PROTEIN"/>
    <property type="match status" value="1"/>
</dbReference>
<reference evidence="3 4" key="1">
    <citation type="journal article" date="2024" name="Front Chem Biol">
        <title>Unveiling the potential of Daldinia eschscholtzii MFLUCC 19-0629 through bioactivity and bioinformatics studies for enhanced sustainable agriculture production.</title>
        <authorList>
            <person name="Brooks S."/>
            <person name="Weaver J.A."/>
            <person name="Klomchit A."/>
            <person name="Alharthi S.A."/>
            <person name="Onlamun T."/>
            <person name="Nurani R."/>
            <person name="Vong T.K."/>
            <person name="Alberti F."/>
            <person name="Greco C."/>
        </authorList>
    </citation>
    <scope>NUCLEOTIDE SEQUENCE [LARGE SCALE GENOMIC DNA]</scope>
    <source>
        <strain evidence="3">MFLUCC 19-0629</strain>
    </source>
</reference>